<proteinExistence type="inferred from homology"/>
<name>A0A1F2P687_9EURY</name>
<dbReference type="InterPro" id="IPR035996">
    <property type="entry name" value="4pyrrol_Methylase_sf"/>
</dbReference>
<dbReference type="InterPro" id="IPR003043">
    <property type="entry name" value="Uropor_MeTrfase_CS"/>
</dbReference>
<sequence>MKGEGKKAGKVYLVGSGPGDPELLTIKARRIIDGADVILYDQLCGKEIINSLPERAELISVGKFASKHTVPQKDINRLLIEKARDGKVVVRLKGGDPYLFGRGGEEAEEVAAAGIPVEVVPGITSAIAVPAYVGIPVTHRDYASSVTFVTGHEGAHKEEEILEWDVLSQLSGTLVILMGVGGLSRNIDRLLSHGKDPSTPVAIIENGTRKDQRVVTGTLGDIVEVAHREGVKPPAIIVIGDVVRLYGIIPPNPI</sequence>
<keyword evidence="11" id="KW-1185">Reference proteome</keyword>
<dbReference type="NCBIfam" id="TIGR01469">
    <property type="entry name" value="cobA_cysG_Cterm"/>
    <property type="match status" value="1"/>
</dbReference>
<protein>
    <recommendedName>
        <fullName evidence="2">uroporphyrinogen-III C-methyltransferase</fullName>
        <ecNumber evidence="2">2.1.1.107</ecNumber>
    </recommendedName>
</protein>
<evidence type="ECO:0000313" key="11">
    <source>
        <dbReference type="Proteomes" id="UP000185779"/>
    </source>
</evidence>
<evidence type="ECO:0000313" key="9">
    <source>
        <dbReference type="EMBL" id="HEC57275.1"/>
    </source>
</evidence>
<dbReference type="EC" id="2.1.1.107" evidence="2"/>
<feature type="domain" description="Tetrapyrrole methylase" evidence="8">
    <location>
        <begin position="10"/>
        <end position="222"/>
    </location>
</feature>
<dbReference type="InterPro" id="IPR014777">
    <property type="entry name" value="4pyrrole_Mease_sub1"/>
</dbReference>
<dbReference type="InterPro" id="IPR050161">
    <property type="entry name" value="Siro_Cobalamin_biosynth"/>
</dbReference>
<dbReference type="PROSITE" id="PS00839">
    <property type="entry name" value="SUMT_1"/>
    <property type="match status" value="1"/>
</dbReference>
<dbReference type="InterPro" id="IPR006366">
    <property type="entry name" value="CobA/CysG_C"/>
</dbReference>
<evidence type="ECO:0000256" key="1">
    <source>
        <dbReference type="ARBA" id="ARBA00011738"/>
    </source>
</evidence>
<evidence type="ECO:0000313" key="10">
    <source>
        <dbReference type="EMBL" id="OFV66849.1"/>
    </source>
</evidence>
<dbReference type="Gene3D" id="3.30.950.10">
    <property type="entry name" value="Methyltransferase, Cobalt-precorrin-4 Transmethylase, Domain 2"/>
    <property type="match status" value="1"/>
</dbReference>
<dbReference type="FunFam" id="3.40.1010.10:FF:000001">
    <property type="entry name" value="Siroheme synthase"/>
    <property type="match status" value="1"/>
</dbReference>
<dbReference type="EMBL" id="DRIE01000091">
    <property type="protein sequence ID" value="HEC57275.1"/>
    <property type="molecule type" value="Genomic_DNA"/>
</dbReference>
<keyword evidence="4 7" id="KW-0808">Transferase</keyword>
<dbReference type="AlphaFoldDB" id="A0A1F2P687"/>
<comment type="subunit">
    <text evidence="1">Homodimer.</text>
</comment>
<comment type="similarity">
    <text evidence="7">Belongs to the precorrin methyltransferase family.</text>
</comment>
<dbReference type="STRING" id="1839936.SBU_000142"/>
<dbReference type="InterPro" id="IPR000878">
    <property type="entry name" value="4pyrrol_Mease"/>
</dbReference>
<dbReference type="FunFam" id="3.30.950.10:FF:000001">
    <property type="entry name" value="Siroheme synthase"/>
    <property type="match status" value="1"/>
</dbReference>
<evidence type="ECO:0000256" key="7">
    <source>
        <dbReference type="RuleBase" id="RU003960"/>
    </source>
</evidence>
<keyword evidence="6" id="KW-0627">Porphyrin biosynthesis</keyword>
<dbReference type="NCBIfam" id="NF004790">
    <property type="entry name" value="PRK06136.1"/>
    <property type="match status" value="1"/>
</dbReference>
<comment type="caution">
    <text evidence="10">The sequence shown here is derived from an EMBL/GenBank/DDBJ whole genome shotgun (WGS) entry which is preliminary data.</text>
</comment>
<dbReference type="SUPFAM" id="SSF53790">
    <property type="entry name" value="Tetrapyrrole methylase"/>
    <property type="match status" value="1"/>
</dbReference>
<organism evidence="10 11">
    <name type="scientific">Candidatus Syntropharchaeum butanivorans</name>
    <dbReference type="NCBI Taxonomy" id="1839936"/>
    <lineage>
        <taxon>Archaea</taxon>
        <taxon>Methanobacteriati</taxon>
        <taxon>Methanobacteriota</taxon>
        <taxon>Stenosarchaea group</taxon>
        <taxon>Methanomicrobia</taxon>
        <taxon>Methanosarcinales</taxon>
        <taxon>ANME-2 cluster</taxon>
        <taxon>Candidatus Syntropharchaeum</taxon>
    </lineage>
</organism>
<dbReference type="PROSITE" id="PS00840">
    <property type="entry name" value="SUMT_2"/>
    <property type="match status" value="1"/>
</dbReference>
<accession>A0A1F2P687</accession>
<evidence type="ECO:0000256" key="3">
    <source>
        <dbReference type="ARBA" id="ARBA00022603"/>
    </source>
</evidence>
<evidence type="ECO:0000259" key="8">
    <source>
        <dbReference type="Pfam" id="PF00590"/>
    </source>
</evidence>
<keyword evidence="3 7" id="KW-0489">Methyltransferase</keyword>
<dbReference type="Proteomes" id="UP000185779">
    <property type="component" value="Unassembled WGS sequence"/>
</dbReference>
<dbReference type="GO" id="GO:0019354">
    <property type="term" value="P:siroheme biosynthetic process"/>
    <property type="evidence" value="ECO:0007669"/>
    <property type="project" value="InterPro"/>
</dbReference>
<keyword evidence="5" id="KW-0949">S-adenosyl-L-methionine</keyword>
<evidence type="ECO:0000256" key="4">
    <source>
        <dbReference type="ARBA" id="ARBA00022679"/>
    </source>
</evidence>
<dbReference type="InterPro" id="IPR014776">
    <property type="entry name" value="4pyrrole_Mease_sub2"/>
</dbReference>
<dbReference type="EMBL" id="LYOR01000001">
    <property type="protein sequence ID" value="OFV66849.1"/>
    <property type="molecule type" value="Genomic_DNA"/>
</dbReference>
<dbReference type="Gene3D" id="3.40.1010.10">
    <property type="entry name" value="Cobalt-precorrin-4 Transmethylase, Domain 1"/>
    <property type="match status" value="1"/>
</dbReference>
<dbReference type="GO" id="GO:0004851">
    <property type="term" value="F:uroporphyrin-III C-methyltransferase activity"/>
    <property type="evidence" value="ECO:0007669"/>
    <property type="project" value="UniProtKB-EC"/>
</dbReference>
<dbReference type="PANTHER" id="PTHR45790">
    <property type="entry name" value="SIROHEME SYNTHASE-RELATED"/>
    <property type="match status" value="1"/>
</dbReference>
<dbReference type="Proteomes" id="UP000885936">
    <property type="component" value="Unassembled WGS sequence"/>
</dbReference>
<dbReference type="PANTHER" id="PTHR45790:SF3">
    <property type="entry name" value="S-ADENOSYL-L-METHIONINE-DEPENDENT UROPORPHYRINOGEN III METHYLTRANSFERASE, CHLOROPLASTIC"/>
    <property type="match status" value="1"/>
</dbReference>
<evidence type="ECO:0000256" key="6">
    <source>
        <dbReference type="ARBA" id="ARBA00023244"/>
    </source>
</evidence>
<reference evidence="9" key="2">
    <citation type="journal article" date="2020" name="mSystems">
        <title>Genome- and Community-Level Interaction Insights into Carbon Utilization and Element Cycling Functions of Hydrothermarchaeota in Hydrothermal Sediment.</title>
        <authorList>
            <person name="Zhou Z."/>
            <person name="Liu Y."/>
            <person name="Xu W."/>
            <person name="Pan J."/>
            <person name="Luo Z.H."/>
            <person name="Li M."/>
        </authorList>
    </citation>
    <scope>NUCLEOTIDE SEQUENCE [LARGE SCALE GENOMIC DNA]</scope>
    <source>
        <strain evidence="9">HyVt-386</strain>
    </source>
</reference>
<dbReference type="PATRIC" id="fig|1839936.3.peg.143"/>
<keyword evidence="10" id="KW-0456">Lyase</keyword>
<dbReference type="GO" id="GO:0016829">
    <property type="term" value="F:lyase activity"/>
    <property type="evidence" value="ECO:0007669"/>
    <property type="project" value="UniProtKB-KW"/>
</dbReference>
<reference evidence="10 11" key="1">
    <citation type="submission" date="2016-05" db="EMBL/GenBank/DDBJ databases">
        <title>Microbial consortia oxidize butane by reversing methanogenesis.</title>
        <authorList>
            <person name="Laso-Perez R."/>
            <person name="Richter M."/>
            <person name="Wegener G."/>
            <person name="Musat F."/>
        </authorList>
    </citation>
    <scope>NUCLEOTIDE SEQUENCE [LARGE SCALE GENOMIC DNA]</scope>
    <source>
        <strain evidence="10">BOX1</strain>
    </source>
</reference>
<gene>
    <name evidence="9" type="primary">cobA</name>
    <name evidence="9" type="ORF">ENI32_05265</name>
    <name evidence="10" type="ORF">SBU_000142</name>
</gene>
<evidence type="ECO:0000256" key="5">
    <source>
        <dbReference type="ARBA" id="ARBA00022691"/>
    </source>
</evidence>
<dbReference type="GO" id="GO:0032259">
    <property type="term" value="P:methylation"/>
    <property type="evidence" value="ECO:0007669"/>
    <property type="project" value="UniProtKB-KW"/>
</dbReference>
<dbReference type="CDD" id="cd11642">
    <property type="entry name" value="SUMT"/>
    <property type="match status" value="1"/>
</dbReference>
<dbReference type="Pfam" id="PF00590">
    <property type="entry name" value="TP_methylase"/>
    <property type="match status" value="1"/>
</dbReference>
<evidence type="ECO:0000256" key="2">
    <source>
        <dbReference type="ARBA" id="ARBA00012162"/>
    </source>
</evidence>